<proteinExistence type="predicted"/>
<dbReference type="OMA" id="DQFIKFR"/>
<dbReference type="GeneID" id="104586910"/>
<evidence type="ECO:0000256" key="3">
    <source>
        <dbReference type="ARBA" id="ARBA00022833"/>
    </source>
</evidence>
<dbReference type="AlphaFoldDB" id="A0A1U7YX63"/>
<evidence type="ECO:0000259" key="6">
    <source>
        <dbReference type="PROSITE" id="PS50089"/>
    </source>
</evidence>
<evidence type="ECO:0000313" key="9">
    <source>
        <dbReference type="RefSeq" id="XP_010242602.1"/>
    </source>
</evidence>
<evidence type="ECO:0000256" key="4">
    <source>
        <dbReference type="PROSITE-ProRule" id="PRU00175"/>
    </source>
</evidence>
<dbReference type="PANTHER" id="PTHR42647">
    <property type="entry name" value="SBP (S-RIBONUCLEASE BINDING PROTEIN) FAMILY PROTEIN"/>
    <property type="match status" value="1"/>
</dbReference>
<dbReference type="eggNOG" id="KOG1100">
    <property type="taxonomic scope" value="Eukaryota"/>
</dbReference>
<dbReference type="RefSeq" id="XP_010242600.1">
    <property type="nucleotide sequence ID" value="XM_010244298.2"/>
</dbReference>
<feature type="coiled-coil region" evidence="5">
    <location>
        <begin position="187"/>
        <end position="214"/>
    </location>
</feature>
<accession>A0A1U7YX63</accession>
<protein>
    <submittedName>
        <fullName evidence="8 9">BOI-related E3 ubiquitin-protein ligase 1-like</fullName>
    </submittedName>
</protein>
<keyword evidence="2 4" id="KW-0863">Zinc-finger</keyword>
<evidence type="ECO:0000256" key="5">
    <source>
        <dbReference type="SAM" id="Coils"/>
    </source>
</evidence>
<dbReference type="RefSeq" id="XP_010242602.1">
    <property type="nucleotide sequence ID" value="XM_010244300.2"/>
</dbReference>
<dbReference type="InterPro" id="IPR001841">
    <property type="entry name" value="Znf_RING"/>
</dbReference>
<evidence type="ECO:0000256" key="2">
    <source>
        <dbReference type="ARBA" id="ARBA00022771"/>
    </source>
</evidence>
<reference evidence="8 9" key="1">
    <citation type="submission" date="2025-04" db="UniProtKB">
        <authorList>
            <consortium name="RefSeq"/>
        </authorList>
    </citation>
    <scope>IDENTIFICATION</scope>
</reference>
<evidence type="ECO:0000256" key="1">
    <source>
        <dbReference type="ARBA" id="ARBA00022723"/>
    </source>
</evidence>
<dbReference type="KEGG" id="nnu:104586910"/>
<dbReference type="Gene3D" id="3.30.40.10">
    <property type="entry name" value="Zinc/RING finger domain, C3HC4 (zinc finger)"/>
    <property type="match status" value="1"/>
</dbReference>
<dbReference type="OrthoDB" id="1711136at2759"/>
<sequence>MFGGNSSNPVFPVLLEENRFQYDSNTSTQLQLFGNLQAGCSVNPVTFVGNEQVSPMNQPTKRGSETEDFLKQQRFQISLNTNFCQDETNRSPSIPNLNPVSTGLKLSYEDDEPNSSVTSASGNMTGALPVILSLGDSLRTELDCQKEEFDHYIRIQEEHIAKGVREMKQRHMVSFLNAIEKGVGRKLRKKELEIENMNRMNKELVERIKQVTMEAQSWHYQAKYNESVVNVLKSNLKQTIAQGADQGKEGCGDSEVDDAASSYIDQNNLLSFPGGSGTNHQGLREQMTCKACKNKEVSMLLLPCRHLCLCVYCEGFIDVCPVCQSIKTASVQVYMS</sequence>
<dbReference type="GO" id="GO:0004842">
    <property type="term" value="F:ubiquitin-protein transferase activity"/>
    <property type="evidence" value="ECO:0000318"/>
    <property type="project" value="GO_Central"/>
</dbReference>
<dbReference type="Pfam" id="PF13920">
    <property type="entry name" value="zf-C3HC4_3"/>
    <property type="match status" value="1"/>
</dbReference>
<dbReference type="PANTHER" id="PTHR42647:SF9">
    <property type="entry name" value="S-RIBONUCLEASE BINDING PROTEIN SBP1-RELATED"/>
    <property type="match status" value="1"/>
</dbReference>
<evidence type="ECO:0000313" key="8">
    <source>
        <dbReference type="RefSeq" id="XP_010242600.1"/>
    </source>
</evidence>
<organism evidence="7 8">
    <name type="scientific">Nelumbo nucifera</name>
    <name type="common">Sacred lotus</name>
    <dbReference type="NCBI Taxonomy" id="4432"/>
    <lineage>
        <taxon>Eukaryota</taxon>
        <taxon>Viridiplantae</taxon>
        <taxon>Streptophyta</taxon>
        <taxon>Embryophyta</taxon>
        <taxon>Tracheophyta</taxon>
        <taxon>Spermatophyta</taxon>
        <taxon>Magnoliopsida</taxon>
        <taxon>Proteales</taxon>
        <taxon>Nelumbonaceae</taxon>
        <taxon>Nelumbo</taxon>
    </lineage>
</organism>
<dbReference type="GO" id="GO:0008270">
    <property type="term" value="F:zinc ion binding"/>
    <property type="evidence" value="ECO:0007669"/>
    <property type="project" value="UniProtKB-KW"/>
</dbReference>
<keyword evidence="7" id="KW-1185">Reference proteome</keyword>
<dbReference type="Proteomes" id="UP000189703">
    <property type="component" value="Unplaced"/>
</dbReference>
<dbReference type="InterPro" id="IPR013083">
    <property type="entry name" value="Znf_RING/FYVE/PHD"/>
</dbReference>
<feature type="domain" description="RING-type" evidence="6">
    <location>
        <begin position="289"/>
        <end position="324"/>
    </location>
</feature>
<dbReference type="STRING" id="4432.A0A1U7YX63"/>
<keyword evidence="1" id="KW-0479">Metal-binding</keyword>
<gene>
    <name evidence="8 9" type="primary">LOC104586910</name>
</gene>
<evidence type="ECO:0000313" key="7">
    <source>
        <dbReference type="Proteomes" id="UP000189703"/>
    </source>
</evidence>
<dbReference type="PIRSF" id="PIRSF036836">
    <property type="entry name" value="RNase_bind_SBP1"/>
    <property type="match status" value="1"/>
</dbReference>
<dbReference type="FunFam" id="3.30.40.10:FF:000239">
    <property type="entry name" value="probable BOI-related E3 ubiquitin-protein ligase 2"/>
    <property type="match status" value="1"/>
</dbReference>
<name>A0A1U7YX63_NELNU</name>
<keyword evidence="5" id="KW-0175">Coiled coil</keyword>
<dbReference type="PROSITE" id="PS50089">
    <property type="entry name" value="ZF_RING_2"/>
    <property type="match status" value="1"/>
</dbReference>
<keyword evidence="3" id="KW-0862">Zinc</keyword>
<dbReference type="FunFam" id="1.10.1170.10:FF:000002">
    <property type="entry name" value="Baculoviral IAP repeat containing 7"/>
    <property type="match status" value="1"/>
</dbReference>